<evidence type="ECO:0000313" key="6">
    <source>
        <dbReference type="EMBL" id="TSH90138.1"/>
    </source>
</evidence>
<dbReference type="PROSITE" id="PS50977">
    <property type="entry name" value="HTH_TETR_2"/>
    <property type="match status" value="1"/>
</dbReference>
<keyword evidence="7" id="KW-1185">Reference proteome</keyword>
<organism evidence="6 7">
    <name type="scientific">Verticiella sediminum</name>
    <dbReference type="NCBI Taxonomy" id="1247510"/>
    <lineage>
        <taxon>Bacteria</taxon>
        <taxon>Pseudomonadati</taxon>
        <taxon>Pseudomonadota</taxon>
        <taxon>Betaproteobacteria</taxon>
        <taxon>Burkholderiales</taxon>
        <taxon>Alcaligenaceae</taxon>
        <taxon>Verticiella</taxon>
    </lineage>
</organism>
<protein>
    <submittedName>
        <fullName evidence="6">TetR/AcrR family transcriptional regulator</fullName>
    </submittedName>
</protein>
<comment type="caution">
    <text evidence="6">The sequence shown here is derived from an EMBL/GenBank/DDBJ whole genome shotgun (WGS) entry which is preliminary data.</text>
</comment>
<evidence type="ECO:0000256" key="2">
    <source>
        <dbReference type="ARBA" id="ARBA00023125"/>
    </source>
</evidence>
<dbReference type="Gene3D" id="1.10.357.10">
    <property type="entry name" value="Tetracycline Repressor, domain 2"/>
    <property type="match status" value="1"/>
</dbReference>
<dbReference type="Pfam" id="PF00440">
    <property type="entry name" value="TetR_N"/>
    <property type="match status" value="1"/>
</dbReference>
<dbReference type="SUPFAM" id="SSF48498">
    <property type="entry name" value="Tetracyclin repressor-like, C-terminal domain"/>
    <property type="match status" value="1"/>
</dbReference>
<dbReference type="OrthoDB" id="5293556at2"/>
<dbReference type="SUPFAM" id="SSF46689">
    <property type="entry name" value="Homeodomain-like"/>
    <property type="match status" value="1"/>
</dbReference>
<proteinExistence type="predicted"/>
<feature type="DNA-binding region" description="H-T-H motif" evidence="4">
    <location>
        <begin position="78"/>
        <end position="97"/>
    </location>
</feature>
<gene>
    <name evidence="6" type="ORF">FOZ76_20050</name>
</gene>
<dbReference type="PANTHER" id="PTHR30055">
    <property type="entry name" value="HTH-TYPE TRANSCRIPTIONAL REGULATOR RUTR"/>
    <property type="match status" value="1"/>
</dbReference>
<dbReference type="PANTHER" id="PTHR30055:SF220">
    <property type="entry name" value="TETR-FAMILY REGULATORY PROTEIN"/>
    <property type="match status" value="1"/>
</dbReference>
<accession>A0A556AB80</accession>
<sequence>MRTCAYVTQSSALLCLAPAQGGACRCAPWPSQRGHCVRMRTRERAPERAGPYHHGDLHHALVQATESILAERGVEGFTLREAARRAGVTAAAPAHHFGSAAGLLTEVALLGFAELQRFLAESGADSAASPAERVQALGLAYVRFALAYPARFQLMFREDRLIAGDARLAAAGDAAYAELERAGRAYFRLAPDAPLDAGTSAALLGAWSTVHGFAHLALDHRFERFIPDAHDVAALARTLRMILARFFP</sequence>
<dbReference type="GO" id="GO:0000976">
    <property type="term" value="F:transcription cis-regulatory region binding"/>
    <property type="evidence" value="ECO:0007669"/>
    <property type="project" value="TreeGrafter"/>
</dbReference>
<evidence type="ECO:0000313" key="7">
    <source>
        <dbReference type="Proteomes" id="UP000318405"/>
    </source>
</evidence>
<dbReference type="InterPro" id="IPR050109">
    <property type="entry name" value="HTH-type_TetR-like_transc_reg"/>
</dbReference>
<dbReference type="InterPro" id="IPR001647">
    <property type="entry name" value="HTH_TetR"/>
</dbReference>
<dbReference type="GO" id="GO:0003700">
    <property type="term" value="F:DNA-binding transcription factor activity"/>
    <property type="evidence" value="ECO:0007669"/>
    <property type="project" value="TreeGrafter"/>
</dbReference>
<dbReference type="InterPro" id="IPR036271">
    <property type="entry name" value="Tet_transcr_reg_TetR-rel_C_sf"/>
</dbReference>
<keyword evidence="1" id="KW-0805">Transcription regulation</keyword>
<reference evidence="6 7" key="1">
    <citation type="submission" date="2019-07" db="EMBL/GenBank/DDBJ databases">
        <title>Qingshengfaniella alkalisoli gen. nov., sp. nov., isolated from saline soil.</title>
        <authorList>
            <person name="Xu L."/>
            <person name="Huang X.-X."/>
            <person name="Sun J.-Q."/>
        </authorList>
    </citation>
    <scope>NUCLEOTIDE SEQUENCE [LARGE SCALE GENOMIC DNA]</scope>
    <source>
        <strain evidence="6 7">DSM 27279</strain>
    </source>
</reference>
<dbReference type="Pfam" id="PF13305">
    <property type="entry name" value="TetR_C_33"/>
    <property type="match status" value="1"/>
</dbReference>
<evidence type="ECO:0000256" key="1">
    <source>
        <dbReference type="ARBA" id="ARBA00023015"/>
    </source>
</evidence>
<keyword evidence="2 4" id="KW-0238">DNA-binding</keyword>
<dbReference type="EMBL" id="VLTJ01000039">
    <property type="protein sequence ID" value="TSH90138.1"/>
    <property type="molecule type" value="Genomic_DNA"/>
</dbReference>
<name>A0A556AB80_9BURK</name>
<dbReference type="InterPro" id="IPR009057">
    <property type="entry name" value="Homeodomain-like_sf"/>
</dbReference>
<dbReference type="AlphaFoldDB" id="A0A556AB80"/>
<dbReference type="InterPro" id="IPR025996">
    <property type="entry name" value="MT1864/Rv1816-like_C"/>
</dbReference>
<keyword evidence="3" id="KW-0804">Transcription</keyword>
<evidence type="ECO:0000256" key="3">
    <source>
        <dbReference type="ARBA" id="ARBA00023163"/>
    </source>
</evidence>
<feature type="domain" description="HTH tetR-type" evidence="5">
    <location>
        <begin position="55"/>
        <end position="115"/>
    </location>
</feature>
<evidence type="ECO:0000256" key="4">
    <source>
        <dbReference type="PROSITE-ProRule" id="PRU00335"/>
    </source>
</evidence>
<evidence type="ECO:0000259" key="5">
    <source>
        <dbReference type="PROSITE" id="PS50977"/>
    </source>
</evidence>
<dbReference type="Proteomes" id="UP000318405">
    <property type="component" value="Unassembled WGS sequence"/>
</dbReference>